<evidence type="ECO:0000313" key="2">
    <source>
        <dbReference type="EMBL" id="CAF0862082.1"/>
    </source>
</evidence>
<keyword evidence="1" id="KW-0472">Membrane</keyword>
<dbReference type="EMBL" id="CAJOBC010001792">
    <property type="protein sequence ID" value="CAF3699057.1"/>
    <property type="molecule type" value="Genomic_DNA"/>
</dbReference>
<proteinExistence type="predicted"/>
<dbReference type="EMBL" id="CAJNOQ010001792">
    <property type="protein sequence ID" value="CAF0919508.1"/>
    <property type="molecule type" value="Genomic_DNA"/>
</dbReference>
<accession>A0A814ATC1</accession>
<dbReference type="Proteomes" id="UP000681722">
    <property type="component" value="Unassembled WGS sequence"/>
</dbReference>
<keyword evidence="1" id="KW-1133">Transmembrane helix</keyword>
<comment type="caution">
    <text evidence="3">The sequence shown here is derived from an EMBL/GenBank/DDBJ whole genome shotgun (WGS) entry which is preliminary data.</text>
</comment>
<dbReference type="Proteomes" id="UP000682733">
    <property type="component" value="Unassembled WGS sequence"/>
</dbReference>
<evidence type="ECO:0000313" key="3">
    <source>
        <dbReference type="EMBL" id="CAF0919508.1"/>
    </source>
</evidence>
<dbReference type="Proteomes" id="UP000677228">
    <property type="component" value="Unassembled WGS sequence"/>
</dbReference>
<keyword evidence="6" id="KW-1185">Reference proteome</keyword>
<evidence type="ECO:0000313" key="4">
    <source>
        <dbReference type="EMBL" id="CAF3646902.1"/>
    </source>
</evidence>
<keyword evidence="1" id="KW-0812">Transmembrane</keyword>
<dbReference type="AlphaFoldDB" id="A0A814ATC1"/>
<evidence type="ECO:0000256" key="1">
    <source>
        <dbReference type="SAM" id="Phobius"/>
    </source>
</evidence>
<dbReference type="OrthoDB" id="10019357at2759"/>
<dbReference type="EMBL" id="CAJOBA010002484">
    <property type="protein sequence ID" value="CAF3646902.1"/>
    <property type="molecule type" value="Genomic_DNA"/>
</dbReference>
<name>A0A814ATC1_9BILA</name>
<protein>
    <submittedName>
        <fullName evidence="3">Uncharacterized protein</fullName>
    </submittedName>
</protein>
<evidence type="ECO:0000313" key="6">
    <source>
        <dbReference type="Proteomes" id="UP000663829"/>
    </source>
</evidence>
<feature type="transmembrane region" description="Helical" evidence="1">
    <location>
        <begin position="132"/>
        <end position="149"/>
    </location>
</feature>
<sequence>MIFLQLGNCYKQSFQCLQCDNQIDGPGCGEFSQIIPLQECKTFCYFAIIRNYTTHHKRRLLIATRAIRDCSTYSDIEVETETLLETKIPNIRHYRSLDIVTIKRCTGEQCNNEFYLKESNGSSTIKITSCSYYYYYYYLLTISLLLFYSKR</sequence>
<dbReference type="Proteomes" id="UP000663829">
    <property type="component" value="Unassembled WGS sequence"/>
</dbReference>
<reference evidence="3" key="1">
    <citation type="submission" date="2021-02" db="EMBL/GenBank/DDBJ databases">
        <authorList>
            <person name="Nowell W R."/>
        </authorList>
    </citation>
    <scope>NUCLEOTIDE SEQUENCE</scope>
</reference>
<gene>
    <name evidence="3" type="ORF">GPM918_LOCUS9575</name>
    <name evidence="2" type="ORF">OVA965_LOCUS7688</name>
    <name evidence="5" type="ORF">SRO942_LOCUS9576</name>
    <name evidence="4" type="ORF">TMI583_LOCUS7683</name>
</gene>
<dbReference type="EMBL" id="CAJNOK010002484">
    <property type="protein sequence ID" value="CAF0862082.1"/>
    <property type="molecule type" value="Genomic_DNA"/>
</dbReference>
<evidence type="ECO:0000313" key="5">
    <source>
        <dbReference type="EMBL" id="CAF3699057.1"/>
    </source>
</evidence>
<organism evidence="3 6">
    <name type="scientific">Didymodactylos carnosus</name>
    <dbReference type="NCBI Taxonomy" id="1234261"/>
    <lineage>
        <taxon>Eukaryota</taxon>
        <taxon>Metazoa</taxon>
        <taxon>Spiralia</taxon>
        <taxon>Gnathifera</taxon>
        <taxon>Rotifera</taxon>
        <taxon>Eurotatoria</taxon>
        <taxon>Bdelloidea</taxon>
        <taxon>Philodinida</taxon>
        <taxon>Philodinidae</taxon>
        <taxon>Didymodactylos</taxon>
    </lineage>
</organism>